<reference evidence="2 3" key="1">
    <citation type="journal article" date="2022" name="Int. J. Syst. Evol. Microbiol.">
        <title>Pseudomonas petroselini sp. nov., a pathogen causing bacterial rot of parsley in Japan.</title>
        <authorList>
            <person name="Sawada H."/>
            <person name="Fujikawa T."/>
            <person name="Osada S."/>
            <person name="Satou M."/>
        </authorList>
    </citation>
    <scope>NUCLEOTIDE SEQUENCE [LARGE SCALE GENOMIC DNA]</scope>
    <source>
        <strain evidence="2 3">MAFF 311096</strain>
    </source>
</reference>
<evidence type="ECO:0000256" key="1">
    <source>
        <dbReference type="SAM" id="MobiDB-lite"/>
    </source>
</evidence>
<feature type="compositionally biased region" description="Polar residues" evidence="1">
    <location>
        <begin position="80"/>
        <end position="90"/>
    </location>
</feature>
<evidence type="ECO:0000313" key="3">
    <source>
        <dbReference type="Proteomes" id="UP001154922"/>
    </source>
</evidence>
<protein>
    <submittedName>
        <fullName evidence="2">Uncharacterized protein</fullName>
    </submittedName>
</protein>
<proteinExistence type="predicted"/>
<dbReference type="Proteomes" id="UP001154922">
    <property type="component" value="Unassembled WGS sequence"/>
</dbReference>
<accession>A0ABS8QSC8</accession>
<name>A0ABS8QSC8_9PSED</name>
<sequence length="90" mass="9739">QLSWRSMELDRLLLFQGSASRFGMKKGAWQPNCQSAKKLKSESNPWSEGRLASPLGLAHVSPSLLKQELGPLRDPAGASSLATGTVLTFN</sequence>
<organism evidence="2 3">
    <name type="scientific">Pseudomonas petroselini</name>
    <dbReference type="NCBI Taxonomy" id="2899822"/>
    <lineage>
        <taxon>Bacteria</taxon>
        <taxon>Pseudomonadati</taxon>
        <taxon>Pseudomonadota</taxon>
        <taxon>Gammaproteobacteria</taxon>
        <taxon>Pseudomonadales</taxon>
        <taxon>Pseudomonadaceae</taxon>
        <taxon>Pseudomonas</taxon>
    </lineage>
</organism>
<evidence type="ECO:0000313" key="2">
    <source>
        <dbReference type="EMBL" id="MCD7038333.1"/>
    </source>
</evidence>
<gene>
    <name evidence="2" type="ORF">LRQ20_08315</name>
</gene>
<dbReference type="RefSeq" id="WP_231808133.1">
    <property type="nucleotide sequence ID" value="NZ_JAJOZI010000038.1"/>
</dbReference>
<keyword evidence="3" id="KW-1185">Reference proteome</keyword>
<reference evidence="2 3" key="2">
    <citation type="journal article" date="2023" name="Plant Pathol.">
        <title>Dismantling and reorganizing Pseudomonas marginalis sensu#lato.</title>
        <authorList>
            <person name="Sawada H."/>
            <person name="Fujikawa T."/>
            <person name="Satou M."/>
        </authorList>
    </citation>
    <scope>NUCLEOTIDE SEQUENCE [LARGE SCALE GENOMIC DNA]</scope>
    <source>
        <strain evidence="2 3">MAFF 311096</strain>
    </source>
</reference>
<feature type="region of interest" description="Disordered" evidence="1">
    <location>
        <begin position="71"/>
        <end position="90"/>
    </location>
</feature>
<feature type="non-terminal residue" evidence="2">
    <location>
        <position position="1"/>
    </location>
</feature>
<comment type="caution">
    <text evidence="2">The sequence shown here is derived from an EMBL/GenBank/DDBJ whole genome shotgun (WGS) entry which is preliminary data.</text>
</comment>
<dbReference type="EMBL" id="JAJOZI010000038">
    <property type="protein sequence ID" value="MCD7038333.1"/>
    <property type="molecule type" value="Genomic_DNA"/>
</dbReference>